<protein>
    <submittedName>
        <fullName evidence="1">Minor tail protein</fullName>
    </submittedName>
</protein>
<dbReference type="Proteomes" id="UP001242841">
    <property type="component" value="Segment"/>
</dbReference>
<keyword evidence="2" id="KW-1185">Reference proteome</keyword>
<dbReference type="EMBL" id="OQ709222">
    <property type="protein sequence ID" value="WGH21933.1"/>
    <property type="molecule type" value="Genomic_DNA"/>
</dbReference>
<accession>A0AAF0GNM1</accession>
<name>A0AAF0GNM1_9CAUD</name>
<organism evidence="1 2">
    <name type="scientific">Rhodococcus phage Trogglehumper</name>
    <dbReference type="NCBI Taxonomy" id="3038381"/>
    <lineage>
        <taxon>Viruses</taxon>
        <taxon>Duplodnaviria</taxon>
        <taxon>Heunggongvirae</taxon>
        <taxon>Uroviricota</taxon>
        <taxon>Caudoviricetes</taxon>
        <taxon>Caudoviricetes incertae sedis</taxon>
        <taxon>Trogglehumpervirus</taxon>
        <taxon>Trogglehumpervirus trogglehumper</taxon>
    </lineage>
</organism>
<proteinExistence type="predicted"/>
<evidence type="ECO:0000313" key="1">
    <source>
        <dbReference type="EMBL" id="WGH21933.1"/>
    </source>
</evidence>
<sequence>MIILRPPSPLGLQVSNYADSFLSGTSATTLAVNLPAANIGDLMVMVVETNLYYATAVPTGWELAGSDAQFTTNRISIYVFQRIKDGTEGSTVTFGPTNSACAIAARVLVIPGADKILNWKSTFSVSSVSTVPTPALGVTVPGALFVRALALYKTSNVPAGSGPTYDADMNPMLDVHSNTSFFTTLGMATKLIPQPAVQPLSNHTINPTSRYATMSFEIVPKVPKTLVNTQRVKLSATTQTTPGVENQLLNWDPTDANAVGGVQGLVVQGDGPATLSGNVARPGFNGNWTATYKVDGAEFFSMTASSFGAALPAGLKFYFRQGQVISMYFNAVSTGSNAQVDASTWMALTPA</sequence>
<evidence type="ECO:0000313" key="2">
    <source>
        <dbReference type="Proteomes" id="UP001242841"/>
    </source>
</evidence>
<reference evidence="1" key="1">
    <citation type="submission" date="2023-03" db="EMBL/GenBank/DDBJ databases">
        <authorList>
            <person name="Aguilar E."/>
            <person name="Antigua R."/>
            <person name="Antonino C."/>
            <person name="Bisram R."/>
            <person name="Chen J."/>
            <person name="Davilmar B."/>
            <person name="Del R.K."/>
            <person name="Germosen J."/>
            <person name="Hernandez J."/>
            <person name="Kelloggs L."/>
            <person name="Lema C."/>
            <person name="Li J."/>
            <person name="Melendez A."/>
            <person name="Mohammed I."/>
            <person name="Ryan A."/>
            <person name="Singh S."/>
            <person name="Tariq H."/>
            <person name="Golebiewska U.P."/>
            <person name="Russell D.A."/>
            <person name="Jacobs-Sera D."/>
            <person name="Hatfull G.F."/>
        </authorList>
    </citation>
    <scope>NUCLEOTIDE SEQUENCE</scope>
</reference>
<gene>
    <name evidence="1" type="primary">49</name>
    <name evidence="1" type="ORF">SEA_TROGGLEHUMPER_49</name>
</gene>